<reference evidence="6 7" key="1">
    <citation type="submission" date="2019-10" db="EMBL/GenBank/DDBJ databases">
        <title>Nocardia macrotermitis sp. nov. and Nocardia aurantia sp. nov., isolated from the gut of fungus growing-termite Macrotermes natalensis.</title>
        <authorList>
            <person name="Benndorf R."/>
            <person name="Schwitalla J."/>
            <person name="Martin K."/>
            <person name="De Beer W."/>
            <person name="Kaster A.-K."/>
            <person name="Vollmers J."/>
            <person name="Poulsen M."/>
            <person name="Beemelmanns C."/>
        </authorList>
    </citation>
    <scope>NUCLEOTIDE SEQUENCE [LARGE SCALE GENOMIC DNA]</scope>
    <source>
        <strain evidence="6 7">RB20</strain>
    </source>
</reference>
<comment type="caution">
    <text evidence="6">The sequence shown here is derived from an EMBL/GenBank/DDBJ whole genome shotgun (WGS) entry which is preliminary data.</text>
</comment>
<dbReference type="GO" id="GO:0000976">
    <property type="term" value="F:transcription cis-regulatory region binding"/>
    <property type="evidence" value="ECO:0007669"/>
    <property type="project" value="TreeGrafter"/>
</dbReference>
<organism evidence="6 7">
    <name type="scientific">Nocardia macrotermitis</name>
    <dbReference type="NCBI Taxonomy" id="2585198"/>
    <lineage>
        <taxon>Bacteria</taxon>
        <taxon>Bacillati</taxon>
        <taxon>Actinomycetota</taxon>
        <taxon>Actinomycetes</taxon>
        <taxon>Mycobacteriales</taxon>
        <taxon>Nocardiaceae</taxon>
        <taxon>Nocardia</taxon>
    </lineage>
</organism>
<feature type="DNA-binding region" description="H-T-H motif" evidence="4">
    <location>
        <begin position="39"/>
        <end position="58"/>
    </location>
</feature>
<dbReference type="PROSITE" id="PS50977">
    <property type="entry name" value="HTH_TETR_2"/>
    <property type="match status" value="1"/>
</dbReference>
<gene>
    <name evidence="6" type="ORF">NRB20_07800</name>
</gene>
<dbReference type="SUPFAM" id="SSF46689">
    <property type="entry name" value="Homeodomain-like"/>
    <property type="match status" value="1"/>
</dbReference>
<dbReference type="InterPro" id="IPR009057">
    <property type="entry name" value="Homeodomain-like_sf"/>
</dbReference>
<evidence type="ECO:0000259" key="5">
    <source>
        <dbReference type="PROSITE" id="PS50977"/>
    </source>
</evidence>
<keyword evidence="3" id="KW-0804">Transcription</keyword>
<dbReference type="InterPro" id="IPR036271">
    <property type="entry name" value="Tet_transcr_reg_TetR-rel_C_sf"/>
</dbReference>
<evidence type="ECO:0000256" key="3">
    <source>
        <dbReference type="ARBA" id="ARBA00023163"/>
    </source>
</evidence>
<dbReference type="OrthoDB" id="5243387at2"/>
<feature type="domain" description="HTH tetR-type" evidence="5">
    <location>
        <begin position="16"/>
        <end position="76"/>
    </location>
</feature>
<dbReference type="Proteomes" id="UP000438448">
    <property type="component" value="Unassembled WGS sequence"/>
</dbReference>
<dbReference type="EMBL" id="WEGK01000001">
    <property type="protein sequence ID" value="MQY17716.1"/>
    <property type="molecule type" value="Genomic_DNA"/>
</dbReference>
<dbReference type="Gene3D" id="1.10.357.10">
    <property type="entry name" value="Tetracycline Repressor, domain 2"/>
    <property type="match status" value="1"/>
</dbReference>
<accession>A0A7K0CW31</accession>
<dbReference type="InterPro" id="IPR001647">
    <property type="entry name" value="HTH_TetR"/>
</dbReference>
<dbReference type="AlphaFoldDB" id="A0A7K0CW31"/>
<protein>
    <recommendedName>
        <fullName evidence="5">HTH tetR-type domain-containing protein</fullName>
    </recommendedName>
</protein>
<keyword evidence="7" id="KW-1185">Reference proteome</keyword>
<dbReference type="SUPFAM" id="SSF48498">
    <property type="entry name" value="Tetracyclin repressor-like, C-terminal domain"/>
    <property type="match status" value="1"/>
</dbReference>
<evidence type="ECO:0000256" key="2">
    <source>
        <dbReference type="ARBA" id="ARBA00023125"/>
    </source>
</evidence>
<dbReference type="PANTHER" id="PTHR30055:SF234">
    <property type="entry name" value="HTH-TYPE TRANSCRIPTIONAL REGULATOR BETI"/>
    <property type="match status" value="1"/>
</dbReference>
<proteinExistence type="predicted"/>
<sequence length="211" mass="22925">MPSTPGTSRGTYARTAERRSTIARAVLDLVLEKGHGGVTTAETAAHARISEATVLYHFPTRDHLLVAALRLAFDEDDARLSTGRPDLDPKALRRYVTGGDRQVALLYTMLAGQIGTPGHPAREFFAEHYAQALERWTAIIVARQDAGLAHPGVDAGEAARGFLAAWTGLRTQWQIDPSFDLGESVLTAFRRLTGENVVELRRVLLDPGSGL</sequence>
<dbReference type="PANTHER" id="PTHR30055">
    <property type="entry name" value="HTH-TYPE TRANSCRIPTIONAL REGULATOR RUTR"/>
    <property type="match status" value="1"/>
</dbReference>
<dbReference type="InterPro" id="IPR050109">
    <property type="entry name" value="HTH-type_TetR-like_transc_reg"/>
</dbReference>
<evidence type="ECO:0000256" key="4">
    <source>
        <dbReference type="PROSITE-ProRule" id="PRU00335"/>
    </source>
</evidence>
<name>A0A7K0CW31_9NOCA</name>
<evidence type="ECO:0000256" key="1">
    <source>
        <dbReference type="ARBA" id="ARBA00023015"/>
    </source>
</evidence>
<dbReference type="Pfam" id="PF00440">
    <property type="entry name" value="TetR_N"/>
    <property type="match status" value="1"/>
</dbReference>
<keyword evidence="1" id="KW-0805">Transcription regulation</keyword>
<keyword evidence="2 4" id="KW-0238">DNA-binding</keyword>
<dbReference type="GO" id="GO:0003700">
    <property type="term" value="F:DNA-binding transcription factor activity"/>
    <property type="evidence" value="ECO:0007669"/>
    <property type="project" value="TreeGrafter"/>
</dbReference>
<dbReference type="RefSeq" id="WP_153407688.1">
    <property type="nucleotide sequence ID" value="NZ_WEGK01000001.1"/>
</dbReference>
<evidence type="ECO:0000313" key="6">
    <source>
        <dbReference type="EMBL" id="MQY17716.1"/>
    </source>
</evidence>
<evidence type="ECO:0000313" key="7">
    <source>
        <dbReference type="Proteomes" id="UP000438448"/>
    </source>
</evidence>